<feature type="domain" description="Amino acid permease/ SLC12A" evidence="8">
    <location>
        <begin position="18"/>
        <end position="451"/>
    </location>
</feature>
<dbReference type="Gene3D" id="1.20.1740.10">
    <property type="entry name" value="Amino acid/polyamine transporter I"/>
    <property type="match status" value="1"/>
</dbReference>
<dbReference type="AlphaFoldDB" id="A0A430AIE3"/>
<evidence type="ECO:0000256" key="3">
    <source>
        <dbReference type="ARBA" id="ARBA00022692"/>
    </source>
</evidence>
<accession>A0A430AIE3</accession>
<feature type="transmembrane region" description="Helical" evidence="7">
    <location>
        <begin position="156"/>
        <end position="174"/>
    </location>
</feature>
<feature type="transmembrane region" description="Helical" evidence="7">
    <location>
        <begin position="334"/>
        <end position="355"/>
    </location>
</feature>
<dbReference type="OrthoDB" id="9780162at2"/>
<gene>
    <name evidence="9" type="ORF">CBF30_00090</name>
</gene>
<reference evidence="9 10" key="1">
    <citation type="submission" date="2017-05" db="EMBL/GenBank/DDBJ databases">
        <title>Vagococcus spp. assemblies.</title>
        <authorList>
            <person name="Gulvik C.A."/>
        </authorList>
    </citation>
    <scope>NUCLEOTIDE SEQUENCE [LARGE SCALE GENOMIC DNA]</scope>
    <source>
        <strain evidence="9 10">DSM 24756</strain>
    </source>
</reference>
<dbReference type="GO" id="GO:0006865">
    <property type="term" value="P:amino acid transport"/>
    <property type="evidence" value="ECO:0007669"/>
    <property type="project" value="UniProtKB-KW"/>
</dbReference>
<dbReference type="FunFam" id="1.20.1740.10:FF:000001">
    <property type="entry name" value="Amino acid permease"/>
    <property type="match status" value="1"/>
</dbReference>
<evidence type="ECO:0000256" key="7">
    <source>
        <dbReference type="SAM" id="Phobius"/>
    </source>
</evidence>
<dbReference type="PANTHER" id="PTHR43495">
    <property type="entry name" value="GABA PERMEASE"/>
    <property type="match status" value="1"/>
</dbReference>
<sequence length="454" mass="50549">MSSSSTKNGLQRTLKSRHITMLALGGAIGAGLFKGSSDAVQTAGPAVILSYLVGGFILLFIMQGMAEMTANNPGVSGFSELLQPITGRFSAYLIDWAYFMMWFLDITAEAIAAATFIQLWFPHVPSWLIILCISVVISGINLLSVKLFAETEYWLAILKISVIIFFILAGVFLISKNVMQTEHAFHNLTDNGGFFPKGIFGFLSSMLIVIYSFAGSELIGITIGEVENPQLAIPKAVKGIMVRIISFYIIPFFIIVTLFPWNSLDGKVSPFVQVFNLLHIPYAADIVNFVIVLALISSINSGIYSSSRLLYMQGKRSRKKTKISQNLMKLNKHAVPYVSVIICSFSLFAGVLLTFFVGNTLFNYLMGSISYTILIIWFLLCYGHIRSRKVAFNPTAYHVNFYPYTSYFSLISLILIFFGILFSTNVIVTLLTLLIYIVIVGYYYLAEAKAKRQR</sequence>
<feature type="transmembrane region" description="Helical" evidence="7">
    <location>
        <begin position="401"/>
        <end position="420"/>
    </location>
</feature>
<keyword evidence="2" id="KW-0813">Transport</keyword>
<dbReference type="RefSeq" id="WP_126821586.1">
    <property type="nucleotide sequence ID" value="NZ_JBHLWU010000001.1"/>
</dbReference>
<feature type="transmembrane region" description="Helical" evidence="7">
    <location>
        <begin position="426"/>
        <end position="445"/>
    </location>
</feature>
<comment type="caution">
    <text evidence="9">The sequence shown here is derived from an EMBL/GenBank/DDBJ whole genome shotgun (WGS) entry which is preliminary data.</text>
</comment>
<feature type="transmembrane region" description="Helical" evidence="7">
    <location>
        <begin position="194"/>
        <end position="214"/>
    </location>
</feature>
<name>A0A430AIE3_9ENTE</name>
<organism evidence="9 10">
    <name type="scientific">Vagococcus entomophilus</name>
    <dbReference type="NCBI Taxonomy" id="1160095"/>
    <lineage>
        <taxon>Bacteria</taxon>
        <taxon>Bacillati</taxon>
        <taxon>Bacillota</taxon>
        <taxon>Bacilli</taxon>
        <taxon>Lactobacillales</taxon>
        <taxon>Enterococcaceae</taxon>
        <taxon>Vagococcus</taxon>
    </lineage>
</organism>
<keyword evidence="5 7" id="KW-1133">Transmembrane helix</keyword>
<evidence type="ECO:0000256" key="5">
    <source>
        <dbReference type="ARBA" id="ARBA00022989"/>
    </source>
</evidence>
<comment type="subcellular location">
    <subcellularLocation>
        <location evidence="1">Membrane</location>
        <topology evidence="1">Multi-pass membrane protein</topology>
    </subcellularLocation>
</comment>
<dbReference type="PROSITE" id="PS00218">
    <property type="entry name" value="AMINO_ACID_PERMEASE_1"/>
    <property type="match status" value="1"/>
</dbReference>
<evidence type="ECO:0000259" key="8">
    <source>
        <dbReference type="Pfam" id="PF00324"/>
    </source>
</evidence>
<keyword evidence="10" id="KW-1185">Reference proteome</keyword>
<dbReference type="InterPro" id="IPR004840">
    <property type="entry name" value="Amino_acid_permease_CS"/>
</dbReference>
<dbReference type="InterPro" id="IPR004841">
    <property type="entry name" value="AA-permease/SLC12A_dom"/>
</dbReference>
<feature type="transmembrane region" description="Helical" evidence="7">
    <location>
        <begin position="286"/>
        <end position="311"/>
    </location>
</feature>
<feature type="transmembrane region" description="Helical" evidence="7">
    <location>
        <begin position="240"/>
        <end position="261"/>
    </location>
</feature>
<evidence type="ECO:0000256" key="4">
    <source>
        <dbReference type="ARBA" id="ARBA00022970"/>
    </source>
</evidence>
<dbReference type="PIRSF" id="PIRSF006060">
    <property type="entry name" value="AA_transporter"/>
    <property type="match status" value="1"/>
</dbReference>
<keyword evidence="4" id="KW-0029">Amino-acid transport</keyword>
<evidence type="ECO:0000256" key="6">
    <source>
        <dbReference type="ARBA" id="ARBA00023136"/>
    </source>
</evidence>
<dbReference type="Pfam" id="PF00324">
    <property type="entry name" value="AA_permease"/>
    <property type="match status" value="1"/>
</dbReference>
<evidence type="ECO:0000256" key="2">
    <source>
        <dbReference type="ARBA" id="ARBA00022448"/>
    </source>
</evidence>
<dbReference type="Proteomes" id="UP000288669">
    <property type="component" value="Unassembled WGS sequence"/>
</dbReference>
<dbReference type="PANTHER" id="PTHR43495:SF5">
    <property type="entry name" value="GAMMA-AMINOBUTYRIC ACID PERMEASE"/>
    <property type="match status" value="1"/>
</dbReference>
<feature type="transmembrane region" description="Helical" evidence="7">
    <location>
        <begin position="96"/>
        <end position="121"/>
    </location>
</feature>
<dbReference type="GO" id="GO:0055085">
    <property type="term" value="P:transmembrane transport"/>
    <property type="evidence" value="ECO:0007669"/>
    <property type="project" value="InterPro"/>
</dbReference>
<dbReference type="EMBL" id="NGJZ01000001">
    <property type="protein sequence ID" value="RSU07677.1"/>
    <property type="molecule type" value="Genomic_DNA"/>
</dbReference>
<evidence type="ECO:0000256" key="1">
    <source>
        <dbReference type="ARBA" id="ARBA00004141"/>
    </source>
</evidence>
<dbReference type="GO" id="GO:0016020">
    <property type="term" value="C:membrane"/>
    <property type="evidence" value="ECO:0007669"/>
    <property type="project" value="UniProtKB-SubCell"/>
</dbReference>
<keyword evidence="6 7" id="KW-0472">Membrane</keyword>
<evidence type="ECO:0000313" key="9">
    <source>
        <dbReference type="EMBL" id="RSU07677.1"/>
    </source>
</evidence>
<protein>
    <submittedName>
        <fullName evidence="9">Amino acid permease</fullName>
    </submittedName>
</protein>
<evidence type="ECO:0000313" key="10">
    <source>
        <dbReference type="Proteomes" id="UP000288669"/>
    </source>
</evidence>
<feature type="transmembrane region" description="Helical" evidence="7">
    <location>
        <begin position="127"/>
        <end position="149"/>
    </location>
</feature>
<proteinExistence type="predicted"/>
<feature type="transmembrane region" description="Helical" evidence="7">
    <location>
        <begin position="43"/>
        <end position="62"/>
    </location>
</feature>
<keyword evidence="3 7" id="KW-0812">Transmembrane</keyword>
<feature type="transmembrane region" description="Helical" evidence="7">
    <location>
        <begin position="361"/>
        <end position="380"/>
    </location>
</feature>